<gene>
    <name evidence="3" type="ORF">ACIBG2_11015</name>
</gene>
<keyword evidence="2 3" id="KW-0378">Hydrolase</keyword>
<proteinExistence type="inferred from homology"/>
<dbReference type="Gene3D" id="3.40.50.1820">
    <property type="entry name" value="alpha/beta hydrolase"/>
    <property type="match status" value="1"/>
</dbReference>
<sequence length="522" mass="58747">MHTVENSIVVRSPSARVYEACTDLDRWPRIFSSVQSMTHTPVGDGEVIMEMRVINDLGENVVRSHRYYQAARSYIGFEMLSLPPAIAVMNGSWQVKPDEAGARLEIVHHFIPEEDVEVTAEELAATIHRTTDRVLGELRDYLEREESEDLRDAYGERTEANGITAETFENCELFFSRLGLTGLDWGDITLVLKDLRKVSTFEDWDDWHARWTARGEHYERRADEAVAGGFPETARYAFRRAAACHHFAEFMYFDAPEKKNASRARVTEVFERGRPYLKETVRPFTVPYGELELPGYLLAPEGAEALPAVILINGLDAAKEVELYAFAREFLARGMAAVVFDGPGQGLLLGHTPMAVDFEHVVAAVLEEVTEHPEVDRDRVGIFGVSYGGYLAARAAALVPGFKACVNLSGGYDHDTFHDLNVMVRKDFRFVFEMPDDNAMAELAKTSLNLRDVPPLRVPLLAIHGELDSIIPMESCERMLEWAAGETELIRYPGERHVATNYFNDFIPRFCDWMGARLGATG</sequence>
<organism evidence="3 4">
    <name type="scientific">Nonomuraea typhae</name>
    <dbReference type="NCBI Taxonomy" id="2603600"/>
    <lineage>
        <taxon>Bacteria</taxon>
        <taxon>Bacillati</taxon>
        <taxon>Actinomycetota</taxon>
        <taxon>Actinomycetes</taxon>
        <taxon>Streptosporangiales</taxon>
        <taxon>Streptosporangiaceae</taxon>
        <taxon>Nonomuraea</taxon>
    </lineage>
</organism>
<dbReference type="EMBL" id="JBITGY010000003">
    <property type="protein sequence ID" value="MFI6497909.1"/>
    <property type="molecule type" value="Genomic_DNA"/>
</dbReference>
<keyword evidence="4" id="KW-1185">Reference proteome</keyword>
<dbReference type="Gene3D" id="1.20.1440.110">
    <property type="entry name" value="acylaminoacyl peptidase"/>
    <property type="match status" value="1"/>
</dbReference>
<dbReference type="Pfam" id="PF06500">
    <property type="entry name" value="FrsA-like"/>
    <property type="match status" value="1"/>
</dbReference>
<accession>A0ABW7YRG6</accession>
<protein>
    <submittedName>
        <fullName evidence="3">Alpha/beta hydrolase</fullName>
    </submittedName>
</protein>
<comment type="caution">
    <text evidence="3">The sequence shown here is derived from an EMBL/GenBank/DDBJ whole genome shotgun (WGS) entry which is preliminary data.</text>
</comment>
<dbReference type="InterPro" id="IPR010520">
    <property type="entry name" value="FrsA-like"/>
</dbReference>
<dbReference type="Gene3D" id="3.30.530.20">
    <property type="match status" value="1"/>
</dbReference>
<dbReference type="PANTHER" id="PTHR22946:SF12">
    <property type="entry name" value="CONIDIAL PIGMENT BIOSYNTHESIS PROTEIN AYG1 (AFU_ORTHOLOGUE AFUA_2G17550)"/>
    <property type="match status" value="1"/>
</dbReference>
<dbReference type="InterPro" id="IPR029058">
    <property type="entry name" value="AB_hydrolase_fold"/>
</dbReference>
<dbReference type="InterPro" id="IPR019587">
    <property type="entry name" value="Polyketide_cyclase/dehydratase"/>
</dbReference>
<dbReference type="PANTHER" id="PTHR22946">
    <property type="entry name" value="DIENELACTONE HYDROLASE DOMAIN-CONTAINING PROTEIN-RELATED"/>
    <property type="match status" value="1"/>
</dbReference>
<reference evidence="3 4" key="1">
    <citation type="submission" date="2024-10" db="EMBL/GenBank/DDBJ databases">
        <title>The Natural Products Discovery Center: Release of the First 8490 Sequenced Strains for Exploring Actinobacteria Biosynthetic Diversity.</title>
        <authorList>
            <person name="Kalkreuter E."/>
            <person name="Kautsar S.A."/>
            <person name="Yang D."/>
            <person name="Bader C.D."/>
            <person name="Teijaro C.N."/>
            <person name="Fluegel L."/>
            <person name="Davis C.M."/>
            <person name="Simpson J.R."/>
            <person name="Lauterbach L."/>
            <person name="Steele A.D."/>
            <person name="Gui C."/>
            <person name="Meng S."/>
            <person name="Li G."/>
            <person name="Viehrig K."/>
            <person name="Ye F."/>
            <person name="Su P."/>
            <person name="Kiefer A.F."/>
            <person name="Nichols A."/>
            <person name="Cepeda A.J."/>
            <person name="Yan W."/>
            <person name="Fan B."/>
            <person name="Jiang Y."/>
            <person name="Adhikari A."/>
            <person name="Zheng C.-J."/>
            <person name="Schuster L."/>
            <person name="Cowan T.M."/>
            <person name="Smanski M.J."/>
            <person name="Chevrette M.G."/>
            <person name="De Carvalho L.P.S."/>
            <person name="Shen B."/>
        </authorList>
    </citation>
    <scope>NUCLEOTIDE SEQUENCE [LARGE SCALE GENOMIC DNA]</scope>
    <source>
        <strain evidence="3 4">NPDC050545</strain>
    </source>
</reference>
<dbReference type="GO" id="GO:0016787">
    <property type="term" value="F:hydrolase activity"/>
    <property type="evidence" value="ECO:0007669"/>
    <property type="project" value="UniProtKB-KW"/>
</dbReference>
<dbReference type="Pfam" id="PF10604">
    <property type="entry name" value="Polyketide_cyc2"/>
    <property type="match status" value="1"/>
</dbReference>
<dbReference type="RefSeq" id="WP_397081156.1">
    <property type="nucleotide sequence ID" value="NZ_JBITGY010000003.1"/>
</dbReference>
<dbReference type="InterPro" id="IPR050261">
    <property type="entry name" value="FrsA_esterase"/>
</dbReference>
<name>A0ABW7YRG6_9ACTN</name>
<dbReference type="SUPFAM" id="SSF53474">
    <property type="entry name" value="alpha/beta-Hydrolases"/>
    <property type="match status" value="1"/>
</dbReference>
<evidence type="ECO:0000313" key="4">
    <source>
        <dbReference type="Proteomes" id="UP001612741"/>
    </source>
</evidence>
<evidence type="ECO:0000256" key="2">
    <source>
        <dbReference type="ARBA" id="ARBA00022801"/>
    </source>
</evidence>
<dbReference type="InterPro" id="IPR023393">
    <property type="entry name" value="START-like_dom_sf"/>
</dbReference>
<comment type="similarity">
    <text evidence="1">Belongs to the AB hydrolase superfamily.</text>
</comment>
<dbReference type="SUPFAM" id="SSF55961">
    <property type="entry name" value="Bet v1-like"/>
    <property type="match status" value="1"/>
</dbReference>
<evidence type="ECO:0000256" key="1">
    <source>
        <dbReference type="ARBA" id="ARBA00008645"/>
    </source>
</evidence>
<dbReference type="Proteomes" id="UP001612741">
    <property type="component" value="Unassembled WGS sequence"/>
</dbReference>
<evidence type="ECO:0000313" key="3">
    <source>
        <dbReference type="EMBL" id="MFI6497909.1"/>
    </source>
</evidence>